<accession>A0A9D7SVL7</accession>
<sequence>MKIPVQYVNDEDGNVKAIQVTISEWQKVLTKLKKYEQALSLKSDLTEAFEEVAQLKRSKGAKQTLKEFLNGL</sequence>
<dbReference type="Proteomes" id="UP000808337">
    <property type="component" value="Unassembled WGS sequence"/>
</dbReference>
<comment type="caution">
    <text evidence="1">The sequence shown here is derived from an EMBL/GenBank/DDBJ whole genome shotgun (WGS) entry which is preliminary data.</text>
</comment>
<reference evidence="1 2" key="1">
    <citation type="submission" date="2020-10" db="EMBL/GenBank/DDBJ databases">
        <title>Connecting structure to function with the recovery of over 1000 high-quality activated sludge metagenome-assembled genomes encoding full-length rRNA genes using long-read sequencing.</title>
        <authorList>
            <person name="Singleton C.M."/>
            <person name="Petriglieri F."/>
            <person name="Kristensen J.M."/>
            <person name="Kirkegaard R.H."/>
            <person name="Michaelsen T.Y."/>
            <person name="Andersen M.H."/>
            <person name="Karst S.M."/>
            <person name="Dueholm M.S."/>
            <person name="Nielsen P.H."/>
            <person name="Albertsen M."/>
        </authorList>
    </citation>
    <scope>NUCLEOTIDE SEQUENCE [LARGE SCALE GENOMIC DNA]</scope>
    <source>
        <strain evidence="1">Ribe_18-Q3-R11-54_MAXAC.273</strain>
    </source>
</reference>
<dbReference type="EMBL" id="JADKGY010000029">
    <property type="protein sequence ID" value="MBK9984105.1"/>
    <property type="molecule type" value="Genomic_DNA"/>
</dbReference>
<gene>
    <name evidence="1" type="ORF">IPP15_17340</name>
</gene>
<evidence type="ECO:0000313" key="1">
    <source>
        <dbReference type="EMBL" id="MBK9984105.1"/>
    </source>
</evidence>
<organism evidence="1 2">
    <name type="scientific">Candidatus Opimibacter skivensis</name>
    <dbReference type="NCBI Taxonomy" id="2982028"/>
    <lineage>
        <taxon>Bacteria</taxon>
        <taxon>Pseudomonadati</taxon>
        <taxon>Bacteroidota</taxon>
        <taxon>Saprospiria</taxon>
        <taxon>Saprospirales</taxon>
        <taxon>Saprospiraceae</taxon>
        <taxon>Candidatus Opimibacter</taxon>
    </lineage>
</organism>
<name>A0A9D7SVL7_9BACT</name>
<dbReference type="AlphaFoldDB" id="A0A9D7SVL7"/>
<proteinExistence type="predicted"/>
<evidence type="ECO:0000313" key="2">
    <source>
        <dbReference type="Proteomes" id="UP000808337"/>
    </source>
</evidence>
<protein>
    <submittedName>
        <fullName evidence="1">Uncharacterized protein</fullName>
    </submittedName>
</protein>